<keyword evidence="2" id="KW-1133">Transmembrane helix</keyword>
<keyword evidence="2" id="KW-0472">Membrane</keyword>
<name>A0A8K0J476_9HYPO</name>
<gene>
    <name evidence="3" type="ORF">E4U42_005042</name>
</gene>
<evidence type="ECO:0000256" key="1">
    <source>
        <dbReference type="SAM" id="MobiDB-lite"/>
    </source>
</evidence>
<comment type="caution">
    <text evidence="3">The sequence shown here is derived from an EMBL/GenBank/DDBJ whole genome shotgun (WGS) entry which is preliminary data.</text>
</comment>
<dbReference type="EMBL" id="SRPY01000463">
    <property type="protein sequence ID" value="KAG5923152.1"/>
    <property type="molecule type" value="Genomic_DNA"/>
</dbReference>
<evidence type="ECO:0000313" key="4">
    <source>
        <dbReference type="Proteomes" id="UP000811619"/>
    </source>
</evidence>
<sequence>MANSCSQWETPIVVSRQPFLNALSAAATATSTASAILVATSTDAATSSGAATSTASAAPTGAGIKTSSSSAAASTAEGAASENKKVVSLPDRTVLSIGLGAAAVGVIGITALIVCFWRRRRQTRSESYPMHNSSDCHCHGMPIAVSASELSANPICHAADQKSASGTTLPSGFYSPHVGSAAQLGAQHGVLYPPSAIQHEVFITREQSETRGGLEKISELDGSSAPSPLVTPSPRRINRN</sequence>
<keyword evidence="4" id="KW-1185">Reference proteome</keyword>
<dbReference type="AlphaFoldDB" id="A0A8K0J476"/>
<feature type="transmembrane region" description="Helical" evidence="2">
    <location>
        <begin position="94"/>
        <end position="117"/>
    </location>
</feature>
<dbReference type="Proteomes" id="UP000811619">
    <property type="component" value="Unassembled WGS sequence"/>
</dbReference>
<evidence type="ECO:0000256" key="2">
    <source>
        <dbReference type="SAM" id="Phobius"/>
    </source>
</evidence>
<evidence type="ECO:0000313" key="3">
    <source>
        <dbReference type="EMBL" id="KAG5923152.1"/>
    </source>
</evidence>
<organism evidence="3 4">
    <name type="scientific">Claviceps africana</name>
    <dbReference type="NCBI Taxonomy" id="83212"/>
    <lineage>
        <taxon>Eukaryota</taxon>
        <taxon>Fungi</taxon>
        <taxon>Dikarya</taxon>
        <taxon>Ascomycota</taxon>
        <taxon>Pezizomycotina</taxon>
        <taxon>Sordariomycetes</taxon>
        <taxon>Hypocreomycetidae</taxon>
        <taxon>Hypocreales</taxon>
        <taxon>Clavicipitaceae</taxon>
        <taxon>Claviceps</taxon>
    </lineage>
</organism>
<reference evidence="3" key="1">
    <citation type="journal article" date="2020" name="bioRxiv">
        <title>Whole genome comparisons of ergot fungi reveals the divergence and evolution of species within the genus Claviceps are the result of varying mechanisms driving genome evolution and host range expansion.</title>
        <authorList>
            <person name="Wyka S.A."/>
            <person name="Mondo S.J."/>
            <person name="Liu M."/>
            <person name="Dettman J."/>
            <person name="Nalam V."/>
            <person name="Broders K.D."/>
        </authorList>
    </citation>
    <scope>NUCLEOTIDE SEQUENCE</scope>
    <source>
        <strain evidence="3">CCC 489</strain>
    </source>
</reference>
<dbReference type="OrthoDB" id="10546293at2759"/>
<keyword evidence="2" id="KW-0812">Transmembrane</keyword>
<feature type="region of interest" description="Disordered" evidence="1">
    <location>
        <begin position="207"/>
        <end position="240"/>
    </location>
</feature>
<feature type="compositionally biased region" description="Basic and acidic residues" evidence="1">
    <location>
        <begin position="207"/>
        <end position="219"/>
    </location>
</feature>
<accession>A0A8K0J476</accession>
<feature type="region of interest" description="Disordered" evidence="1">
    <location>
        <begin position="48"/>
        <end position="67"/>
    </location>
</feature>
<proteinExistence type="predicted"/>
<protein>
    <submittedName>
        <fullName evidence="3">Uncharacterized protein</fullName>
    </submittedName>
</protein>